<keyword evidence="5 7" id="KW-0472">Membrane</keyword>
<evidence type="ECO:0000256" key="5">
    <source>
        <dbReference type="ARBA" id="ARBA00023136"/>
    </source>
</evidence>
<comment type="caution">
    <text evidence="8">The sequence shown here is derived from an EMBL/GenBank/DDBJ whole genome shotgun (WGS) entry which is preliminary data.</text>
</comment>
<feature type="region of interest" description="Disordered" evidence="6">
    <location>
        <begin position="300"/>
        <end position="347"/>
    </location>
</feature>
<feature type="transmembrane region" description="Helical" evidence="7">
    <location>
        <begin position="179"/>
        <end position="201"/>
    </location>
</feature>
<feature type="transmembrane region" description="Helical" evidence="7">
    <location>
        <begin position="43"/>
        <end position="66"/>
    </location>
</feature>
<evidence type="ECO:0000256" key="1">
    <source>
        <dbReference type="ARBA" id="ARBA00004651"/>
    </source>
</evidence>
<evidence type="ECO:0000256" key="2">
    <source>
        <dbReference type="ARBA" id="ARBA00022475"/>
    </source>
</evidence>
<evidence type="ECO:0000313" key="8">
    <source>
        <dbReference type="EMBL" id="GAA5186383.1"/>
    </source>
</evidence>
<accession>A0ABP9RTU9</accession>
<evidence type="ECO:0000256" key="7">
    <source>
        <dbReference type="SAM" id="Phobius"/>
    </source>
</evidence>
<dbReference type="InterPro" id="IPR017039">
    <property type="entry name" value="Virul_fac_BrkB"/>
</dbReference>
<feature type="transmembrane region" description="Helical" evidence="7">
    <location>
        <begin position="242"/>
        <end position="258"/>
    </location>
</feature>
<dbReference type="RefSeq" id="WP_345630423.1">
    <property type="nucleotide sequence ID" value="NZ_BAABJQ010000008.1"/>
</dbReference>
<feature type="compositionally biased region" description="Basic and acidic residues" evidence="6">
    <location>
        <begin position="301"/>
        <end position="312"/>
    </location>
</feature>
<feature type="transmembrane region" description="Helical" evidence="7">
    <location>
        <begin position="213"/>
        <end position="236"/>
    </location>
</feature>
<evidence type="ECO:0000256" key="3">
    <source>
        <dbReference type="ARBA" id="ARBA00022692"/>
    </source>
</evidence>
<keyword evidence="9" id="KW-1185">Reference proteome</keyword>
<dbReference type="Proteomes" id="UP001501570">
    <property type="component" value="Unassembled WGS sequence"/>
</dbReference>
<evidence type="ECO:0008006" key="10">
    <source>
        <dbReference type="Google" id="ProtNLM"/>
    </source>
</evidence>
<dbReference type="Pfam" id="PF03631">
    <property type="entry name" value="Virul_fac_BrkB"/>
    <property type="match status" value="1"/>
</dbReference>
<keyword evidence="4 7" id="KW-1133">Transmembrane helix</keyword>
<dbReference type="PANTHER" id="PTHR30213:SF1">
    <property type="entry name" value="INNER MEMBRANE PROTEIN YHJD"/>
    <property type="match status" value="1"/>
</dbReference>
<organism evidence="8 9">
    <name type="scientific">Rugosimonospora acidiphila</name>
    <dbReference type="NCBI Taxonomy" id="556531"/>
    <lineage>
        <taxon>Bacteria</taxon>
        <taxon>Bacillati</taxon>
        <taxon>Actinomycetota</taxon>
        <taxon>Actinomycetes</taxon>
        <taxon>Micromonosporales</taxon>
        <taxon>Micromonosporaceae</taxon>
        <taxon>Rugosimonospora</taxon>
    </lineage>
</organism>
<feature type="transmembrane region" description="Helical" evidence="7">
    <location>
        <begin position="146"/>
        <end position="167"/>
    </location>
</feature>
<keyword evidence="3 7" id="KW-0812">Transmembrane</keyword>
<evidence type="ECO:0000313" key="9">
    <source>
        <dbReference type="Proteomes" id="UP001501570"/>
    </source>
</evidence>
<evidence type="ECO:0000256" key="4">
    <source>
        <dbReference type="ARBA" id="ARBA00022989"/>
    </source>
</evidence>
<sequence>MNSVERALRRVDLAQQSRAWLALPVAATKKFGDDSAGNLAALIAYYAFAAIFPLLLMFSTILGYILDSRSALRERLLTSVVVDFPVIGDQLRTAGLRGHWYVIVGSAVISLWGARGVANATQAALNTIWNVPYAQRPGIRAAAGRSFALLAVAAIAVLSTGLLSGIGGTGTLSGAATRILTYTASTIINVGVFLLGFRLATARQVPLRDMARSAIASAIIWQLLLVAGTFLLIHQVRHAQELYGTFGVVLGLMAWLHLQGRLTLYAVEVDVVRAHRLWPRSLIQPPLTGGDKRAYRAYAETTRRRPPSEQRVEVAFPDQPASAERADPTRPADDSRDGPPAVRPARS</sequence>
<dbReference type="EMBL" id="BAABJQ010000008">
    <property type="protein sequence ID" value="GAA5186383.1"/>
    <property type="molecule type" value="Genomic_DNA"/>
</dbReference>
<name>A0ABP9RTU9_9ACTN</name>
<evidence type="ECO:0000256" key="6">
    <source>
        <dbReference type="SAM" id="MobiDB-lite"/>
    </source>
</evidence>
<dbReference type="PANTHER" id="PTHR30213">
    <property type="entry name" value="INNER MEMBRANE PROTEIN YHJD"/>
    <property type="match status" value="1"/>
</dbReference>
<gene>
    <name evidence="8" type="ORF">GCM10023322_32510</name>
</gene>
<comment type="subcellular location">
    <subcellularLocation>
        <location evidence="1">Cell membrane</location>
        <topology evidence="1">Multi-pass membrane protein</topology>
    </subcellularLocation>
</comment>
<reference evidence="9" key="1">
    <citation type="journal article" date="2019" name="Int. J. Syst. Evol. Microbiol.">
        <title>The Global Catalogue of Microorganisms (GCM) 10K type strain sequencing project: providing services to taxonomists for standard genome sequencing and annotation.</title>
        <authorList>
            <consortium name="The Broad Institute Genomics Platform"/>
            <consortium name="The Broad Institute Genome Sequencing Center for Infectious Disease"/>
            <person name="Wu L."/>
            <person name="Ma J."/>
        </authorList>
    </citation>
    <scope>NUCLEOTIDE SEQUENCE [LARGE SCALE GENOMIC DNA]</scope>
    <source>
        <strain evidence="9">JCM 18304</strain>
    </source>
</reference>
<protein>
    <recommendedName>
        <fullName evidence="10">YihY/virulence factor BrkB family protein</fullName>
    </recommendedName>
</protein>
<keyword evidence="2" id="KW-1003">Cell membrane</keyword>
<feature type="compositionally biased region" description="Basic and acidic residues" evidence="6">
    <location>
        <begin position="324"/>
        <end position="337"/>
    </location>
</feature>
<proteinExistence type="predicted"/>